<keyword evidence="4" id="KW-1185">Reference proteome</keyword>
<gene>
    <name evidence="3" type="ORF">LX66_4838</name>
</gene>
<organism evidence="3 4">
    <name type="scientific">Chitinophaga japonensis</name>
    <name type="common">Flexibacter japonensis</name>
    <dbReference type="NCBI Taxonomy" id="104662"/>
    <lineage>
        <taxon>Bacteria</taxon>
        <taxon>Pseudomonadati</taxon>
        <taxon>Bacteroidota</taxon>
        <taxon>Chitinophagia</taxon>
        <taxon>Chitinophagales</taxon>
        <taxon>Chitinophagaceae</taxon>
        <taxon>Chitinophaga</taxon>
    </lineage>
</organism>
<dbReference type="AlphaFoldDB" id="A0A562STR6"/>
<reference evidence="3 4" key="1">
    <citation type="journal article" date="2013" name="Stand. Genomic Sci.">
        <title>Genomic Encyclopedia of Type Strains, Phase I: The one thousand microbial genomes (KMG-I) project.</title>
        <authorList>
            <person name="Kyrpides N.C."/>
            <person name="Woyke T."/>
            <person name="Eisen J.A."/>
            <person name="Garrity G."/>
            <person name="Lilburn T.G."/>
            <person name="Beck B.J."/>
            <person name="Whitman W.B."/>
            <person name="Hugenholtz P."/>
            <person name="Klenk H.P."/>
        </authorList>
    </citation>
    <scope>NUCLEOTIDE SEQUENCE [LARGE SCALE GENOMIC DNA]</scope>
    <source>
        <strain evidence="3 4">DSM 13484</strain>
    </source>
</reference>
<dbReference type="RefSeq" id="WP_145718148.1">
    <property type="nucleotide sequence ID" value="NZ_BAAAFY010000002.1"/>
</dbReference>
<dbReference type="EMBL" id="VLLG01000005">
    <property type="protein sequence ID" value="TWI84468.1"/>
    <property type="molecule type" value="Genomic_DNA"/>
</dbReference>
<dbReference type="Pfam" id="PF03779">
    <property type="entry name" value="SPW"/>
    <property type="match status" value="1"/>
</dbReference>
<feature type="transmembrane region" description="Helical" evidence="1">
    <location>
        <begin position="30"/>
        <end position="49"/>
    </location>
</feature>
<evidence type="ECO:0000313" key="4">
    <source>
        <dbReference type="Proteomes" id="UP000316778"/>
    </source>
</evidence>
<keyword evidence="1" id="KW-0812">Transmembrane</keyword>
<keyword evidence="1" id="KW-0472">Membrane</keyword>
<feature type="transmembrane region" description="Helical" evidence="1">
    <location>
        <begin position="69"/>
        <end position="95"/>
    </location>
</feature>
<evidence type="ECO:0000256" key="1">
    <source>
        <dbReference type="SAM" id="Phobius"/>
    </source>
</evidence>
<dbReference type="Proteomes" id="UP000316778">
    <property type="component" value="Unassembled WGS sequence"/>
</dbReference>
<protein>
    <recommendedName>
        <fullName evidence="2">SPW repeat-containing integral membrane domain-containing protein</fullName>
    </recommendedName>
</protein>
<feature type="domain" description="SPW repeat-containing integral membrane" evidence="2">
    <location>
        <begin position="2"/>
        <end position="93"/>
    </location>
</feature>
<dbReference type="OrthoDB" id="677939at2"/>
<name>A0A562STR6_CHIJA</name>
<evidence type="ECO:0000313" key="3">
    <source>
        <dbReference type="EMBL" id="TWI84468.1"/>
    </source>
</evidence>
<dbReference type="InterPro" id="IPR005530">
    <property type="entry name" value="SPW"/>
</dbReference>
<proteinExistence type="predicted"/>
<keyword evidence="1" id="KW-1133">Transmembrane helix</keyword>
<evidence type="ECO:0000259" key="2">
    <source>
        <dbReference type="Pfam" id="PF03779"/>
    </source>
</evidence>
<accession>A0A562STR6</accession>
<sequence>MWARIINTLAGLWVMISPGWLDFHKTAANNNYITGPLVVTAAIVAMWEINRGARYFNVVAGGWLMLSGLLFASGSMAVIISNAAAGICVLLCAFVKGKVTKDYGGGWSIVFRKRSSPL</sequence>
<comment type="caution">
    <text evidence="3">The sequence shown here is derived from an EMBL/GenBank/DDBJ whole genome shotgun (WGS) entry which is preliminary data.</text>
</comment>